<dbReference type="RefSeq" id="WP_243131727.1">
    <property type="nucleotide sequence ID" value="NZ_VNHM01000014.1"/>
</dbReference>
<evidence type="ECO:0000256" key="2">
    <source>
        <dbReference type="ARBA" id="ARBA00022603"/>
    </source>
</evidence>
<dbReference type="InterPro" id="IPR053888">
    <property type="entry name" value="MRM3-like_sub_bind"/>
</dbReference>
<dbReference type="GO" id="GO:0003723">
    <property type="term" value="F:RNA binding"/>
    <property type="evidence" value="ECO:0007669"/>
    <property type="project" value="InterPro"/>
</dbReference>
<evidence type="ECO:0000256" key="1">
    <source>
        <dbReference type="ARBA" id="ARBA00007228"/>
    </source>
</evidence>
<keyword evidence="3 5" id="KW-0808">Transferase</keyword>
<evidence type="ECO:0000259" key="4">
    <source>
        <dbReference type="SMART" id="SM00967"/>
    </source>
</evidence>
<accession>A0A5S4ZR50</accession>
<dbReference type="Pfam" id="PF22435">
    <property type="entry name" value="MRM3-like_sub_bind"/>
    <property type="match status" value="1"/>
</dbReference>
<evidence type="ECO:0000313" key="5">
    <source>
        <dbReference type="EMBL" id="TYO94555.1"/>
    </source>
</evidence>
<dbReference type="InterPro" id="IPR001537">
    <property type="entry name" value="SpoU_MeTrfase"/>
</dbReference>
<dbReference type="AlphaFoldDB" id="A0A5S4ZR50"/>
<name>A0A5S4ZR50_9FIRM</name>
<dbReference type="InterPro" id="IPR013123">
    <property type="entry name" value="SpoU_subst-bd"/>
</dbReference>
<dbReference type="GO" id="GO:0005737">
    <property type="term" value="C:cytoplasm"/>
    <property type="evidence" value="ECO:0007669"/>
    <property type="project" value="UniProtKB-ARBA"/>
</dbReference>
<proteinExistence type="inferred from homology"/>
<dbReference type="GO" id="GO:0008173">
    <property type="term" value="F:RNA methyltransferase activity"/>
    <property type="evidence" value="ECO:0007669"/>
    <property type="project" value="InterPro"/>
</dbReference>
<dbReference type="SUPFAM" id="SSF75217">
    <property type="entry name" value="alpha/beta knot"/>
    <property type="match status" value="1"/>
</dbReference>
<dbReference type="PANTHER" id="PTHR43191">
    <property type="entry name" value="RRNA METHYLTRANSFERASE 3"/>
    <property type="match status" value="1"/>
</dbReference>
<dbReference type="InterPro" id="IPR029028">
    <property type="entry name" value="Alpha/beta_knot_MTases"/>
</dbReference>
<comment type="similarity">
    <text evidence="1">Belongs to the class IV-like SAM-binding methyltransferase superfamily. RNA methyltransferase TrmH family.</text>
</comment>
<comment type="caution">
    <text evidence="5">The sequence shown here is derived from an EMBL/GenBank/DDBJ whole genome shotgun (WGS) entry which is preliminary data.</text>
</comment>
<dbReference type="Proteomes" id="UP000323166">
    <property type="component" value="Unassembled WGS sequence"/>
</dbReference>
<dbReference type="Pfam" id="PF00588">
    <property type="entry name" value="SpoU_methylase"/>
    <property type="match status" value="1"/>
</dbReference>
<dbReference type="EMBL" id="VNHM01000014">
    <property type="protein sequence ID" value="TYO94555.1"/>
    <property type="molecule type" value="Genomic_DNA"/>
</dbReference>
<keyword evidence="2 5" id="KW-0489">Methyltransferase</keyword>
<dbReference type="CDD" id="cd18095">
    <property type="entry name" value="SpoU-like_rRNA-MTase"/>
    <property type="match status" value="1"/>
</dbReference>
<dbReference type="GO" id="GO:0006396">
    <property type="term" value="P:RNA processing"/>
    <property type="evidence" value="ECO:0007669"/>
    <property type="project" value="InterPro"/>
</dbReference>
<evidence type="ECO:0000256" key="3">
    <source>
        <dbReference type="ARBA" id="ARBA00022679"/>
    </source>
</evidence>
<evidence type="ECO:0000313" key="6">
    <source>
        <dbReference type="Proteomes" id="UP000323166"/>
    </source>
</evidence>
<dbReference type="SUPFAM" id="SSF55315">
    <property type="entry name" value="L30e-like"/>
    <property type="match status" value="1"/>
</dbReference>
<organism evidence="5 6">
    <name type="scientific">Desulfallas thermosapovorans DSM 6562</name>
    <dbReference type="NCBI Taxonomy" id="1121431"/>
    <lineage>
        <taxon>Bacteria</taxon>
        <taxon>Bacillati</taxon>
        <taxon>Bacillota</taxon>
        <taxon>Clostridia</taxon>
        <taxon>Eubacteriales</taxon>
        <taxon>Desulfallaceae</taxon>
        <taxon>Desulfallas</taxon>
    </lineage>
</organism>
<dbReference type="InterPro" id="IPR029026">
    <property type="entry name" value="tRNA_m1G_MTases_N"/>
</dbReference>
<sequence>MLQSKQNPHIKYVRRLARRKFREQEGKFIIEGVRFLEEAVQVDWPLELVLYTGGTAGQARAGRLLDKLHRRGVPLLAVDDKLFRELADTQSPQGLLAVACVPAMGDMDPRVWAAEGRDLLVLVDGLRDPGNLGTVIRCADAAGAGGVLIMKGSVDPYNTKTLRSTMGSIFHVPLYPVPDLESLLPRLQEAGWKLVVGEPAAGKLIHRCDLTGRVVLVVGSEADGVSALVCRAAGERVRIPMPGRAESLNAGVAAGIMLYEAVRQRTR</sequence>
<dbReference type="SMART" id="SM00967">
    <property type="entry name" value="SpoU_sub_bind"/>
    <property type="match status" value="1"/>
</dbReference>
<reference evidence="5 6" key="1">
    <citation type="submission" date="2019-07" db="EMBL/GenBank/DDBJ databases">
        <title>Genomic Encyclopedia of Type Strains, Phase I: the one thousand microbial genomes (KMG-I) project.</title>
        <authorList>
            <person name="Kyrpides N."/>
        </authorList>
    </citation>
    <scope>NUCLEOTIDE SEQUENCE [LARGE SCALE GENOMIC DNA]</scope>
    <source>
        <strain evidence="5 6">DSM 6562</strain>
    </source>
</reference>
<dbReference type="Gene3D" id="3.40.1280.10">
    <property type="match status" value="1"/>
</dbReference>
<feature type="domain" description="RNA 2-O ribose methyltransferase substrate binding" evidence="4">
    <location>
        <begin position="29"/>
        <end position="105"/>
    </location>
</feature>
<gene>
    <name evidence="5" type="ORF">LX24_02391</name>
</gene>
<keyword evidence="6" id="KW-1185">Reference proteome</keyword>
<dbReference type="GO" id="GO:0032259">
    <property type="term" value="P:methylation"/>
    <property type="evidence" value="ECO:0007669"/>
    <property type="project" value="UniProtKB-KW"/>
</dbReference>
<dbReference type="InterPro" id="IPR029064">
    <property type="entry name" value="Ribosomal_eL30-like_sf"/>
</dbReference>
<dbReference type="PANTHER" id="PTHR43191:SF2">
    <property type="entry name" value="RRNA METHYLTRANSFERASE 3, MITOCHONDRIAL"/>
    <property type="match status" value="1"/>
</dbReference>
<dbReference type="Gene3D" id="3.30.1330.30">
    <property type="match status" value="1"/>
</dbReference>
<protein>
    <submittedName>
        <fullName evidence="5">TrmH family RNA methyltransferase</fullName>
    </submittedName>
</protein>
<dbReference type="InterPro" id="IPR051259">
    <property type="entry name" value="rRNA_Methyltransferase"/>
</dbReference>